<name>A0AAE1TPH2_9EUCA</name>
<organism evidence="2 3">
    <name type="scientific">Petrolisthes manimaculis</name>
    <dbReference type="NCBI Taxonomy" id="1843537"/>
    <lineage>
        <taxon>Eukaryota</taxon>
        <taxon>Metazoa</taxon>
        <taxon>Ecdysozoa</taxon>
        <taxon>Arthropoda</taxon>
        <taxon>Crustacea</taxon>
        <taxon>Multicrustacea</taxon>
        <taxon>Malacostraca</taxon>
        <taxon>Eumalacostraca</taxon>
        <taxon>Eucarida</taxon>
        <taxon>Decapoda</taxon>
        <taxon>Pleocyemata</taxon>
        <taxon>Anomura</taxon>
        <taxon>Galatheoidea</taxon>
        <taxon>Porcellanidae</taxon>
        <taxon>Petrolisthes</taxon>
    </lineage>
</organism>
<protein>
    <submittedName>
        <fullName evidence="2">Uncharacterized protein</fullName>
    </submittedName>
</protein>
<dbReference type="AlphaFoldDB" id="A0AAE1TPH2"/>
<evidence type="ECO:0000256" key="1">
    <source>
        <dbReference type="SAM" id="MobiDB-lite"/>
    </source>
</evidence>
<accession>A0AAE1TPH2</accession>
<gene>
    <name evidence="2" type="ORF">Pmani_036351</name>
</gene>
<evidence type="ECO:0000313" key="2">
    <source>
        <dbReference type="EMBL" id="KAK4290779.1"/>
    </source>
</evidence>
<dbReference type="EMBL" id="JAWZYT010005370">
    <property type="protein sequence ID" value="KAK4290779.1"/>
    <property type="molecule type" value="Genomic_DNA"/>
</dbReference>
<dbReference type="Proteomes" id="UP001292094">
    <property type="component" value="Unassembled WGS sequence"/>
</dbReference>
<keyword evidence="3" id="KW-1185">Reference proteome</keyword>
<comment type="caution">
    <text evidence="2">The sequence shown here is derived from an EMBL/GenBank/DDBJ whole genome shotgun (WGS) entry which is preliminary data.</text>
</comment>
<proteinExistence type="predicted"/>
<evidence type="ECO:0000313" key="3">
    <source>
        <dbReference type="Proteomes" id="UP001292094"/>
    </source>
</evidence>
<sequence>MTNSTTTTTQDLLRVDYLLWWRSSSNHLTHTHPNPHHHLDTTSMTTSSAVEGLNPSPPYQKMHQSVLSDEPRISPFTV</sequence>
<feature type="region of interest" description="Disordered" evidence="1">
    <location>
        <begin position="28"/>
        <end position="78"/>
    </location>
</feature>
<reference evidence="2" key="1">
    <citation type="submission" date="2023-11" db="EMBL/GenBank/DDBJ databases">
        <title>Genome assemblies of two species of porcelain crab, Petrolisthes cinctipes and Petrolisthes manimaculis (Anomura: Porcellanidae).</title>
        <authorList>
            <person name="Angst P."/>
        </authorList>
    </citation>
    <scope>NUCLEOTIDE SEQUENCE</scope>
    <source>
        <strain evidence="2">PB745_02</strain>
        <tissue evidence="2">Gill</tissue>
    </source>
</reference>